<dbReference type="AlphaFoldDB" id="A0A067CTE4"/>
<proteinExistence type="predicted"/>
<protein>
    <submittedName>
        <fullName evidence="1">Uncharacterized protein</fullName>
    </submittedName>
</protein>
<dbReference type="KEGG" id="spar:SPRG_04910"/>
<reference evidence="1 2" key="1">
    <citation type="journal article" date="2013" name="PLoS Genet.">
        <title>Distinctive expansion of potential virulence genes in the genome of the oomycete fish pathogen Saprolegnia parasitica.</title>
        <authorList>
            <person name="Jiang R.H."/>
            <person name="de Bruijn I."/>
            <person name="Haas B.J."/>
            <person name="Belmonte R."/>
            <person name="Lobach L."/>
            <person name="Christie J."/>
            <person name="van den Ackerveken G."/>
            <person name="Bottin A."/>
            <person name="Bulone V."/>
            <person name="Diaz-Moreno S.M."/>
            <person name="Dumas B."/>
            <person name="Fan L."/>
            <person name="Gaulin E."/>
            <person name="Govers F."/>
            <person name="Grenville-Briggs L.J."/>
            <person name="Horner N.R."/>
            <person name="Levin J.Z."/>
            <person name="Mammella M."/>
            <person name="Meijer H.J."/>
            <person name="Morris P."/>
            <person name="Nusbaum C."/>
            <person name="Oome S."/>
            <person name="Phillips A.J."/>
            <person name="van Rooyen D."/>
            <person name="Rzeszutek E."/>
            <person name="Saraiva M."/>
            <person name="Secombes C.J."/>
            <person name="Seidl M.F."/>
            <person name="Snel B."/>
            <person name="Stassen J.H."/>
            <person name="Sykes S."/>
            <person name="Tripathy S."/>
            <person name="van den Berg H."/>
            <person name="Vega-Arreguin J.C."/>
            <person name="Wawra S."/>
            <person name="Young S.K."/>
            <person name="Zeng Q."/>
            <person name="Dieguez-Uribeondo J."/>
            <person name="Russ C."/>
            <person name="Tyler B.M."/>
            <person name="van West P."/>
        </authorList>
    </citation>
    <scope>NUCLEOTIDE SEQUENCE [LARGE SCALE GENOMIC DNA]</scope>
    <source>
        <strain evidence="1 2">CBS 223.65</strain>
    </source>
</reference>
<dbReference type="RefSeq" id="XP_012199439.1">
    <property type="nucleotide sequence ID" value="XM_012344049.1"/>
</dbReference>
<dbReference type="OMA" id="KCGHPMV"/>
<dbReference type="EMBL" id="KK583204">
    <property type="protein sequence ID" value="KDO29796.1"/>
    <property type="molecule type" value="Genomic_DNA"/>
</dbReference>
<name>A0A067CTE4_SAPPC</name>
<organism evidence="1 2">
    <name type="scientific">Saprolegnia parasitica (strain CBS 223.65)</name>
    <dbReference type="NCBI Taxonomy" id="695850"/>
    <lineage>
        <taxon>Eukaryota</taxon>
        <taxon>Sar</taxon>
        <taxon>Stramenopiles</taxon>
        <taxon>Oomycota</taxon>
        <taxon>Saprolegniomycetes</taxon>
        <taxon>Saprolegniales</taxon>
        <taxon>Saprolegniaceae</taxon>
        <taxon>Saprolegnia</taxon>
    </lineage>
</organism>
<evidence type="ECO:0000313" key="1">
    <source>
        <dbReference type="EMBL" id="KDO29796.1"/>
    </source>
</evidence>
<keyword evidence="2" id="KW-1185">Reference proteome</keyword>
<sequence length="236" mass="25872">MGSGVSTIAGFEALSPADQAEAQAQYEALVTDGASSETAMTTIRAKFTASTVHIELPQLLDAIAAAVGRGKTPLVIDASDRVNTFFSYRHMRKVPVPEIMEEARTRLVGALKCGHPMVVAMSQCVVDFAKTFNDATLPVDVTRNGTLAFFPSDLVCSNAGKGLLNHLDALYRPHDMKDTSNVPLCRNPSEFHVVLTSNFTHTDFETYLFKPEMGLPLPKYQYEFILVQQEAIEEDL</sequence>
<gene>
    <name evidence="1" type="ORF">SPRG_04910</name>
</gene>
<accession>A0A067CTE4</accession>
<dbReference type="VEuPathDB" id="FungiDB:SPRG_04910"/>
<dbReference type="OrthoDB" id="72057at2759"/>
<dbReference type="GeneID" id="24127326"/>
<evidence type="ECO:0000313" key="2">
    <source>
        <dbReference type="Proteomes" id="UP000030745"/>
    </source>
</evidence>
<dbReference type="Proteomes" id="UP000030745">
    <property type="component" value="Unassembled WGS sequence"/>
</dbReference>